<evidence type="ECO:0000313" key="1">
    <source>
        <dbReference type="EMBL" id="RAI34013.1"/>
    </source>
</evidence>
<sequence>AGTYGPIVVPAAWMGSGTVTVQADTAQTAVVAGSGTNAVRVDRGARLSLGAGVKMQATGGHGCYVEGKLIIAGNVEFGACTYSHMLAAYGGSIAVAASYRVTGGAQQHWYCYAGGTLVCQSVTVTLSGTPAFSVAFAQCSSGHMTVNANAFSGSASGPRYLADLYGVIQTYGSGTSY</sequence>
<dbReference type="EMBL" id="NPEX01000654">
    <property type="protein sequence ID" value="RAI34013.1"/>
    <property type="molecule type" value="Genomic_DNA"/>
</dbReference>
<feature type="non-terminal residue" evidence="1">
    <location>
        <position position="177"/>
    </location>
</feature>
<gene>
    <name evidence="1" type="ORF">CH341_31580</name>
</gene>
<keyword evidence="2" id="KW-1185">Reference proteome</keyword>
<proteinExistence type="predicted"/>
<dbReference type="Proteomes" id="UP000249130">
    <property type="component" value="Unassembled WGS sequence"/>
</dbReference>
<comment type="caution">
    <text evidence="1">The sequence shown here is derived from an EMBL/GenBank/DDBJ whole genome shotgun (WGS) entry which is preliminary data.</text>
</comment>
<feature type="non-terminal residue" evidence="1">
    <location>
        <position position="1"/>
    </location>
</feature>
<evidence type="ECO:0000313" key="2">
    <source>
        <dbReference type="Proteomes" id="UP000249130"/>
    </source>
</evidence>
<reference evidence="1 2" key="1">
    <citation type="submission" date="2017-07" db="EMBL/GenBank/DDBJ databases">
        <title>Draft Genome Sequences of Select Purple Nonsulfur Bacteria.</title>
        <authorList>
            <person name="Lasarre B."/>
            <person name="Mckinlay J.B."/>
        </authorList>
    </citation>
    <scope>NUCLEOTIDE SEQUENCE [LARGE SCALE GENOMIC DNA]</scope>
    <source>
        <strain evidence="1 2">DSM 5909</strain>
    </source>
</reference>
<name>A0A327K8B3_9BRAD</name>
<dbReference type="AlphaFoldDB" id="A0A327K8B3"/>
<accession>A0A327K8B3</accession>
<protein>
    <submittedName>
        <fullName evidence="1">Uncharacterized protein</fullName>
    </submittedName>
</protein>
<organism evidence="1 2">
    <name type="scientific">Rhodoplanes roseus</name>
    <dbReference type="NCBI Taxonomy" id="29409"/>
    <lineage>
        <taxon>Bacteria</taxon>
        <taxon>Pseudomonadati</taxon>
        <taxon>Pseudomonadota</taxon>
        <taxon>Alphaproteobacteria</taxon>
        <taxon>Hyphomicrobiales</taxon>
        <taxon>Nitrobacteraceae</taxon>
        <taxon>Rhodoplanes</taxon>
    </lineage>
</organism>